<sequence>MTTAILLLAVSLAIAASAAHKSDRISRQLKNDPRVLQLLYSDYETERTNSWRRAKQIPVAEIKVGGCHRPCRLGAPPRICHYKFTLENYVTMGEACGDCPRNRTDCFEPNCVTADGYEKSVLTVNRMIPGPTIDVCRGDIVVVDVHNMMHDRATSIHWHGVIMKETPHSDGVAELTQCAIPPGVTFRYVFKAFLGGTHFWHSHEGLQKMDGIEGKLVVRVPPEEDVNLAEYDLDLREHTLIITDWIHDLTDARLPGVGHRLIASSQHRPDNFLLNGLGRYVDPVTGISNETPLWVANVFVGQRHKFRLINGGCTVCPTKLTIEGHRMRILAADLHPVVPVTVDTLLILPGERYDIVLIGPPNVSAGDVFWIHVTVDDPCNSLPGPPQQVGILNYVSSFSSFSSNDAREPSTVIPRRGFEAPNGITFNSLDGKCNAGSRQLCASYLQFNLPQIGPPAPSFTATFPGEIFRLVAAFGFHFPKKEDFHRPDTFEKFFYPGIAVQSVINNYSMVMPPSPPLSQFDDLSPNMFCPNPIPGVLDKPNEFKECFNLVRVPLNALVEILIHSEGQPVPMSHPFHLHGYDFQVLRQGTFNSSSPTAIRNLRDSFYTGILQSTPDSSVPSLRDTIAIPSLGYAVIRFRAFNPGFWLMHCHFAFHLATGMSIVFQVGEPSDMVPAPPGFPRCGDYLPSLI</sequence>
<feature type="domain" description="Plastocyanin-like" evidence="5">
    <location>
        <begin position="237"/>
        <end position="395"/>
    </location>
</feature>
<dbReference type="PANTHER" id="PTHR11709">
    <property type="entry name" value="MULTI-COPPER OXIDASE"/>
    <property type="match status" value="1"/>
</dbReference>
<name>A0A2Z5WPZ7_NANPY</name>
<feature type="domain" description="Plastocyanin-like" evidence="7">
    <location>
        <begin position="112"/>
        <end position="221"/>
    </location>
</feature>
<dbReference type="GO" id="GO:0005507">
    <property type="term" value="F:copper ion binding"/>
    <property type="evidence" value="ECO:0007669"/>
    <property type="project" value="InterPro"/>
</dbReference>
<keyword evidence="4" id="KW-0732">Signal</keyword>
<dbReference type="InterPro" id="IPR011707">
    <property type="entry name" value="Cu-oxidase-like_N"/>
</dbReference>
<dbReference type="Pfam" id="PF00394">
    <property type="entry name" value="Cu-oxidase"/>
    <property type="match status" value="1"/>
</dbReference>
<dbReference type="InterPro" id="IPR033138">
    <property type="entry name" value="Cu_oxidase_CS"/>
</dbReference>
<dbReference type="CDD" id="cd13884">
    <property type="entry name" value="CuRO_2_tcLCC_insect_like"/>
    <property type="match status" value="1"/>
</dbReference>
<dbReference type="Pfam" id="PF07731">
    <property type="entry name" value="Cu-oxidase_2"/>
    <property type="match status" value="1"/>
</dbReference>
<dbReference type="InterPro" id="IPR011706">
    <property type="entry name" value="Cu-oxidase_C"/>
</dbReference>
<dbReference type="PROSITE" id="PS00080">
    <property type="entry name" value="MULTICOPPER_OXIDASE2"/>
    <property type="match status" value="1"/>
</dbReference>
<dbReference type="AlphaFoldDB" id="A0A2Z5WPZ7"/>
<proteinExistence type="evidence at transcript level"/>
<keyword evidence="2" id="KW-0479">Metal-binding</keyword>
<dbReference type="Gene3D" id="2.60.40.420">
    <property type="entry name" value="Cupredoxins - blue copper proteins"/>
    <property type="match status" value="3"/>
</dbReference>
<evidence type="ECO:0000256" key="1">
    <source>
        <dbReference type="ARBA" id="ARBA00010609"/>
    </source>
</evidence>
<dbReference type="PROSITE" id="PS00079">
    <property type="entry name" value="MULTICOPPER_OXIDASE1"/>
    <property type="match status" value="1"/>
</dbReference>
<feature type="signal peptide" evidence="4">
    <location>
        <begin position="1"/>
        <end position="18"/>
    </location>
</feature>
<dbReference type="InterPro" id="IPR002355">
    <property type="entry name" value="Cu_oxidase_Cu_BS"/>
</dbReference>
<dbReference type="InterPro" id="IPR045087">
    <property type="entry name" value="Cu-oxidase_fam"/>
</dbReference>
<evidence type="ECO:0000256" key="2">
    <source>
        <dbReference type="ARBA" id="ARBA00022723"/>
    </source>
</evidence>
<dbReference type="CDD" id="cd13858">
    <property type="entry name" value="CuRO_1_tcLCC2_insect_like"/>
    <property type="match status" value="1"/>
</dbReference>
<dbReference type="FunFam" id="2.60.40.420:FF:000045">
    <property type="entry name" value="Laccase 2"/>
    <property type="match status" value="1"/>
</dbReference>
<evidence type="ECO:0000256" key="3">
    <source>
        <dbReference type="ARBA" id="ARBA00023002"/>
    </source>
</evidence>
<dbReference type="EMBL" id="LC202057">
    <property type="protein sequence ID" value="BBC20925.1"/>
    <property type="molecule type" value="mRNA"/>
</dbReference>
<evidence type="ECO:0000259" key="5">
    <source>
        <dbReference type="Pfam" id="PF00394"/>
    </source>
</evidence>
<dbReference type="FunFam" id="2.60.40.420:FF:000031">
    <property type="entry name" value="Laccase-2 isoform A"/>
    <property type="match status" value="1"/>
</dbReference>
<dbReference type="InterPro" id="IPR008972">
    <property type="entry name" value="Cupredoxin"/>
</dbReference>
<evidence type="ECO:0000259" key="6">
    <source>
        <dbReference type="Pfam" id="PF07731"/>
    </source>
</evidence>
<dbReference type="CDD" id="cd13905">
    <property type="entry name" value="CuRO_3_tcLLC2_insect_like"/>
    <property type="match status" value="1"/>
</dbReference>
<gene>
    <name evidence="8" type="primary">laccase3</name>
</gene>
<dbReference type="InterPro" id="IPR001117">
    <property type="entry name" value="Cu-oxidase_2nd"/>
</dbReference>
<keyword evidence="3" id="KW-0560">Oxidoreductase</keyword>
<feature type="chain" id="PRO_5016455564" evidence="4">
    <location>
        <begin position="19"/>
        <end position="689"/>
    </location>
</feature>
<organism evidence="8">
    <name type="scientific">Nannophya pygmaea</name>
    <name type="common">Scarlet dwarf dragonfly</name>
    <dbReference type="NCBI Taxonomy" id="229391"/>
    <lineage>
        <taxon>Eukaryota</taxon>
        <taxon>Metazoa</taxon>
        <taxon>Ecdysozoa</taxon>
        <taxon>Arthropoda</taxon>
        <taxon>Hexapoda</taxon>
        <taxon>Insecta</taxon>
        <taxon>Pterygota</taxon>
        <taxon>Palaeoptera</taxon>
        <taxon>Odonata</taxon>
        <taxon>Epiprocta</taxon>
        <taxon>Anisoptera</taxon>
        <taxon>Libelluloidea</taxon>
        <taxon>Libellulidae</taxon>
        <taxon>Nannophya</taxon>
    </lineage>
</organism>
<evidence type="ECO:0000313" key="8">
    <source>
        <dbReference type="EMBL" id="BBC20925.1"/>
    </source>
</evidence>
<protein>
    <submittedName>
        <fullName evidence="8">Laccase-like multicopper oxidase 3</fullName>
    </submittedName>
</protein>
<dbReference type="GO" id="GO:0006826">
    <property type="term" value="P:iron ion transport"/>
    <property type="evidence" value="ECO:0007669"/>
    <property type="project" value="TreeGrafter"/>
</dbReference>
<dbReference type="PANTHER" id="PTHR11709:SF232">
    <property type="entry name" value="STRAW, ISOFORM G"/>
    <property type="match status" value="1"/>
</dbReference>
<evidence type="ECO:0000256" key="4">
    <source>
        <dbReference type="SAM" id="SignalP"/>
    </source>
</evidence>
<evidence type="ECO:0000259" key="7">
    <source>
        <dbReference type="Pfam" id="PF07732"/>
    </source>
</evidence>
<reference evidence="8" key="1">
    <citation type="journal article" date="2017" name="Appl. Entomol. Zool. (Jpn.)">
        <title>Electroporation-mediated RNA interference reveals a role of the multicopper oxidase 2 gene in dragonfly cuticular pigmentation.</title>
        <authorList>
            <person name="Okude G."/>
            <person name="Futahashi R."/>
            <person name="Kawahara-Miki R."/>
            <person name="Yoshitake K."/>
            <person name="Yajima S."/>
            <person name="Fukatsu T."/>
        </authorList>
    </citation>
    <scope>NUCLEOTIDE SEQUENCE</scope>
</reference>
<accession>A0A2Z5WPZ7</accession>
<comment type="similarity">
    <text evidence="1">Belongs to the multicopper oxidase family.</text>
</comment>
<dbReference type="GO" id="GO:0005886">
    <property type="term" value="C:plasma membrane"/>
    <property type="evidence" value="ECO:0007669"/>
    <property type="project" value="TreeGrafter"/>
</dbReference>
<feature type="domain" description="Plastocyanin-like" evidence="6">
    <location>
        <begin position="531"/>
        <end position="667"/>
    </location>
</feature>
<dbReference type="Pfam" id="PF07732">
    <property type="entry name" value="Cu-oxidase_3"/>
    <property type="match status" value="1"/>
</dbReference>
<dbReference type="SUPFAM" id="SSF49503">
    <property type="entry name" value="Cupredoxins"/>
    <property type="match status" value="3"/>
</dbReference>
<dbReference type="GO" id="GO:0016491">
    <property type="term" value="F:oxidoreductase activity"/>
    <property type="evidence" value="ECO:0007669"/>
    <property type="project" value="UniProtKB-KW"/>
</dbReference>